<evidence type="ECO:0000256" key="2">
    <source>
        <dbReference type="ARBA" id="ARBA00022980"/>
    </source>
</evidence>
<dbReference type="GO" id="GO:1990904">
    <property type="term" value="C:ribonucleoprotein complex"/>
    <property type="evidence" value="ECO:0007669"/>
    <property type="project" value="UniProtKB-KW"/>
</dbReference>
<evidence type="ECO:0000256" key="1">
    <source>
        <dbReference type="ARBA" id="ARBA00010254"/>
    </source>
</evidence>
<dbReference type="AlphaFoldDB" id="D3B5R5"/>
<dbReference type="Gene3D" id="2.40.50.140">
    <property type="entry name" value="Nucleic acid-binding proteins"/>
    <property type="match status" value="1"/>
</dbReference>
<gene>
    <name evidence="4" type="primary">mrps17</name>
    <name evidence="4" type="ORF">PPL_04003</name>
</gene>
<dbReference type="GO" id="GO:0006412">
    <property type="term" value="P:translation"/>
    <property type="evidence" value="ECO:0007669"/>
    <property type="project" value="InterPro"/>
</dbReference>
<keyword evidence="2 4" id="KW-0689">Ribosomal protein</keyword>
<dbReference type="EMBL" id="ADBJ01000017">
    <property type="protein sequence ID" value="EFA83213.1"/>
    <property type="molecule type" value="Genomic_DNA"/>
</dbReference>
<dbReference type="SUPFAM" id="SSF50249">
    <property type="entry name" value="Nucleic acid-binding proteins"/>
    <property type="match status" value="1"/>
</dbReference>
<dbReference type="GO" id="GO:0003735">
    <property type="term" value="F:structural constituent of ribosome"/>
    <property type="evidence" value="ECO:0007669"/>
    <property type="project" value="InterPro"/>
</dbReference>
<dbReference type="InterPro" id="IPR000266">
    <property type="entry name" value="Ribosomal_uS17"/>
</dbReference>
<dbReference type="InParanoid" id="D3B5R5"/>
<organism evidence="4 5">
    <name type="scientific">Heterostelium pallidum (strain ATCC 26659 / Pp 5 / PN500)</name>
    <name type="common">Cellular slime mold</name>
    <name type="synonym">Polysphondylium pallidum</name>
    <dbReference type="NCBI Taxonomy" id="670386"/>
    <lineage>
        <taxon>Eukaryota</taxon>
        <taxon>Amoebozoa</taxon>
        <taxon>Evosea</taxon>
        <taxon>Eumycetozoa</taxon>
        <taxon>Dictyostelia</taxon>
        <taxon>Acytosteliales</taxon>
        <taxon>Acytosteliaceae</taxon>
        <taxon>Heterostelium</taxon>
    </lineage>
</organism>
<evidence type="ECO:0000313" key="4">
    <source>
        <dbReference type="EMBL" id="EFA83213.1"/>
    </source>
</evidence>
<dbReference type="OMA" id="KYMIHDP"/>
<dbReference type="Proteomes" id="UP000001396">
    <property type="component" value="Unassembled WGS sequence"/>
</dbReference>
<sequence length="128" mass="14827">MISKIMDILGRSQKILRGTVISKTHTKTAMIEVVKVFFDRSKYASVTKQKTKYMIHDPSDECIVGDYVNFTPCKPVSKRKSHVLVKIAKRPQTTEFILKNPQYTVTAKEIKEQKEKDKIKYTFISDLQ</sequence>
<dbReference type="GO" id="GO:0005739">
    <property type="term" value="C:mitochondrion"/>
    <property type="evidence" value="ECO:0007669"/>
    <property type="project" value="TreeGrafter"/>
</dbReference>
<dbReference type="RefSeq" id="XP_020435330.1">
    <property type="nucleotide sequence ID" value="XM_020574916.1"/>
</dbReference>
<dbReference type="STRING" id="670386.D3B5R5"/>
<proteinExistence type="inferred from homology"/>
<dbReference type="InterPro" id="IPR012340">
    <property type="entry name" value="NA-bd_OB-fold"/>
</dbReference>
<dbReference type="PANTHER" id="PTHR10744">
    <property type="entry name" value="40S RIBOSOMAL PROTEIN S11 FAMILY MEMBER"/>
    <property type="match status" value="1"/>
</dbReference>
<protein>
    <submittedName>
        <fullName evidence="4">Ribosomal protein S17</fullName>
    </submittedName>
</protein>
<accession>D3B5R5</accession>
<name>D3B5R5_HETP5</name>
<dbReference type="Pfam" id="PF00366">
    <property type="entry name" value="Ribosomal_S17"/>
    <property type="match status" value="1"/>
</dbReference>
<reference evidence="4 5" key="1">
    <citation type="journal article" date="2011" name="Genome Res.">
        <title>Phylogeny-wide analysis of social amoeba genomes highlights ancient origins for complex intercellular communication.</title>
        <authorList>
            <person name="Heidel A.J."/>
            <person name="Lawal H.M."/>
            <person name="Felder M."/>
            <person name="Schilde C."/>
            <person name="Helps N.R."/>
            <person name="Tunggal B."/>
            <person name="Rivero F."/>
            <person name="John U."/>
            <person name="Schleicher M."/>
            <person name="Eichinger L."/>
            <person name="Platzer M."/>
            <person name="Noegel A.A."/>
            <person name="Schaap P."/>
            <person name="Gloeckner G."/>
        </authorList>
    </citation>
    <scope>NUCLEOTIDE SEQUENCE [LARGE SCALE GENOMIC DNA]</scope>
    <source>
        <strain evidence="5">ATCC 26659 / Pp 5 / PN500</strain>
    </source>
</reference>
<evidence type="ECO:0000313" key="5">
    <source>
        <dbReference type="Proteomes" id="UP000001396"/>
    </source>
</evidence>
<dbReference type="FunCoup" id="D3B5R5">
    <property type="interactions" value="146"/>
</dbReference>
<dbReference type="CDD" id="cd00364">
    <property type="entry name" value="Ribosomal_uS17"/>
    <property type="match status" value="1"/>
</dbReference>
<comment type="similarity">
    <text evidence="1">Belongs to the universal ribosomal protein uS17 family.</text>
</comment>
<keyword evidence="5" id="KW-1185">Reference proteome</keyword>
<keyword evidence="3" id="KW-0687">Ribonucleoprotein</keyword>
<dbReference type="GeneID" id="31359490"/>
<evidence type="ECO:0000256" key="3">
    <source>
        <dbReference type="ARBA" id="ARBA00023274"/>
    </source>
</evidence>
<dbReference type="GO" id="GO:0005840">
    <property type="term" value="C:ribosome"/>
    <property type="evidence" value="ECO:0007669"/>
    <property type="project" value="UniProtKB-KW"/>
</dbReference>
<comment type="caution">
    <text evidence="4">The sequence shown here is derived from an EMBL/GenBank/DDBJ whole genome shotgun (WGS) entry which is preliminary data.</text>
</comment>
<dbReference type="PANTHER" id="PTHR10744:SF1">
    <property type="entry name" value="SMALL RIBOSOMAL SUBUNIT PROTEIN US17M"/>
    <property type="match status" value="1"/>
</dbReference>